<dbReference type="Proteomes" id="UP000582659">
    <property type="component" value="Unassembled WGS sequence"/>
</dbReference>
<dbReference type="InterPro" id="IPR000535">
    <property type="entry name" value="MSP_dom"/>
</dbReference>
<dbReference type="OrthoDB" id="5811223at2759"/>
<feature type="transmembrane region" description="Helical" evidence="3">
    <location>
        <begin position="140"/>
        <end position="164"/>
    </location>
</feature>
<evidence type="ECO:0000313" key="6">
    <source>
        <dbReference type="Proteomes" id="UP000659654"/>
    </source>
</evidence>
<dbReference type="Gene3D" id="2.60.40.10">
    <property type="entry name" value="Immunoglobulins"/>
    <property type="match status" value="1"/>
</dbReference>
<dbReference type="InterPro" id="IPR051774">
    <property type="entry name" value="Sperm-specific_class_P"/>
</dbReference>
<dbReference type="PANTHER" id="PTHR22947:SF39">
    <property type="entry name" value="MSP DOMAIN-CONTAINING PROTEIN"/>
    <property type="match status" value="1"/>
</dbReference>
<keyword evidence="1" id="KW-0963">Cytoplasm</keyword>
<organism evidence="5 6">
    <name type="scientific">Bursaphelenchus xylophilus</name>
    <name type="common">Pinewood nematode worm</name>
    <name type="synonym">Aphelenchoides xylophilus</name>
    <dbReference type="NCBI Taxonomy" id="6326"/>
    <lineage>
        <taxon>Eukaryota</taxon>
        <taxon>Metazoa</taxon>
        <taxon>Ecdysozoa</taxon>
        <taxon>Nematoda</taxon>
        <taxon>Chromadorea</taxon>
        <taxon>Rhabditida</taxon>
        <taxon>Tylenchina</taxon>
        <taxon>Tylenchomorpha</taxon>
        <taxon>Aphelenchoidea</taxon>
        <taxon>Aphelenchoididae</taxon>
        <taxon>Bursaphelenchus</taxon>
    </lineage>
</organism>
<proteinExistence type="predicted"/>
<dbReference type="EMBL" id="CAJFDI010000002">
    <property type="protein sequence ID" value="CAD5216229.1"/>
    <property type="molecule type" value="Genomic_DNA"/>
</dbReference>
<dbReference type="PANTHER" id="PTHR22947">
    <property type="entry name" value="MAJOR SPERM PROTEIN"/>
    <property type="match status" value="1"/>
</dbReference>
<dbReference type="InterPro" id="IPR008962">
    <property type="entry name" value="PapD-like_sf"/>
</dbReference>
<feature type="domain" description="MSP" evidence="4">
    <location>
        <begin position="33"/>
        <end position="145"/>
    </location>
</feature>
<dbReference type="EMBL" id="CAJFCV020000002">
    <property type="protein sequence ID" value="CAG9099057.1"/>
    <property type="molecule type" value="Genomic_DNA"/>
</dbReference>
<dbReference type="AlphaFoldDB" id="A0A7I8WWH9"/>
<evidence type="ECO:0000259" key="4">
    <source>
        <dbReference type="PROSITE" id="PS50202"/>
    </source>
</evidence>
<keyword evidence="3" id="KW-0812">Transmembrane</keyword>
<evidence type="ECO:0000256" key="3">
    <source>
        <dbReference type="SAM" id="Phobius"/>
    </source>
</evidence>
<dbReference type="SMR" id="A0A7I8WWH9"/>
<sequence length="354" mass="40132">MLRKEVLPPERDPPQPPFILKLPMVPRAPDQLALTIDPPRAWFTTLGGISKHLLCNHGPDRLAMKVRCSNNHAFRVNPVFSFLSEGQTQEFELIRLQGGEPRKDKVQLLFTIARDNNSILLSRRINDRSPGPQAINVNSILVLLIGVGGGFLFVVTGIYIYFCLLKHVKKIQKPNEAHQSRPAKNSTDSVPEQTLLQSTRDLEASTVFSHTEQDILSLDFPLVKNKTTKIEDSEGNLTDSSSLRRNTIAQTTSNPLQKTDTSRRDTLPPKMTKPLFIHPQPSYQRLQSNKPTVLRSSELLNETWEEEIKRRSYDNLHLKRPGTGRKLPSVEFAESQQIKVSGEIGEVYQYTRIE</sequence>
<keyword evidence="6" id="KW-1185">Reference proteome</keyword>
<gene>
    <name evidence="5" type="ORF">BXYJ_LOCUS4425</name>
</gene>
<protein>
    <recommendedName>
        <fullName evidence="1">Major sperm protein</fullName>
    </recommendedName>
</protein>
<evidence type="ECO:0000313" key="5">
    <source>
        <dbReference type="EMBL" id="CAD5216229.1"/>
    </source>
</evidence>
<dbReference type="Pfam" id="PF00635">
    <property type="entry name" value="Motile_Sperm"/>
    <property type="match status" value="1"/>
</dbReference>
<keyword evidence="3" id="KW-0472">Membrane</keyword>
<feature type="region of interest" description="Disordered" evidence="2">
    <location>
        <begin position="231"/>
        <end position="269"/>
    </location>
</feature>
<comment type="caution">
    <text evidence="5">The sequence shown here is derived from an EMBL/GenBank/DDBJ whole genome shotgun (WGS) entry which is preliminary data.</text>
</comment>
<feature type="compositionally biased region" description="Polar residues" evidence="2">
    <location>
        <begin position="235"/>
        <end position="259"/>
    </location>
</feature>
<dbReference type="SUPFAM" id="SSF49354">
    <property type="entry name" value="PapD-like"/>
    <property type="match status" value="1"/>
</dbReference>
<accession>A0A7I8WWH9</accession>
<dbReference type="PROSITE" id="PS50202">
    <property type="entry name" value="MSP"/>
    <property type="match status" value="1"/>
</dbReference>
<keyword evidence="3" id="KW-1133">Transmembrane helix</keyword>
<dbReference type="Proteomes" id="UP000659654">
    <property type="component" value="Unassembled WGS sequence"/>
</dbReference>
<evidence type="ECO:0000256" key="2">
    <source>
        <dbReference type="SAM" id="MobiDB-lite"/>
    </source>
</evidence>
<dbReference type="InterPro" id="IPR013783">
    <property type="entry name" value="Ig-like_fold"/>
</dbReference>
<comment type="function">
    <text evidence="1">Central component in molecular interactions underlying sperm crawling. Forms an extensive filament system that extends from sperm villipoda, along the leading edge of the pseudopod.</text>
</comment>
<name>A0A7I8WWH9_BURXY</name>
<keyword evidence="1" id="KW-0206">Cytoskeleton</keyword>
<reference evidence="5" key="1">
    <citation type="submission" date="2020-09" db="EMBL/GenBank/DDBJ databases">
        <authorList>
            <person name="Kikuchi T."/>
        </authorList>
    </citation>
    <scope>NUCLEOTIDE SEQUENCE</scope>
    <source>
        <strain evidence="5">Ka4C1</strain>
    </source>
</reference>
<evidence type="ECO:0000256" key="1">
    <source>
        <dbReference type="RuleBase" id="RU003425"/>
    </source>
</evidence>